<dbReference type="EMBL" id="OZ035839">
    <property type="protein sequence ID" value="CAL1586311.1"/>
    <property type="molecule type" value="Genomic_DNA"/>
</dbReference>
<evidence type="ECO:0000313" key="3">
    <source>
        <dbReference type="Proteomes" id="UP001497482"/>
    </source>
</evidence>
<gene>
    <name evidence="2" type="ORF">KC01_LOCUS16400</name>
</gene>
<name>A0AAV2KB44_KNICA</name>
<dbReference type="AlphaFoldDB" id="A0AAV2KB44"/>
<proteinExistence type="predicted"/>
<keyword evidence="3" id="KW-1185">Reference proteome</keyword>
<organism evidence="2 3">
    <name type="scientific">Knipowitschia caucasica</name>
    <name type="common">Caucasian dwarf goby</name>
    <name type="synonym">Pomatoschistus caucasicus</name>
    <dbReference type="NCBI Taxonomy" id="637954"/>
    <lineage>
        <taxon>Eukaryota</taxon>
        <taxon>Metazoa</taxon>
        <taxon>Chordata</taxon>
        <taxon>Craniata</taxon>
        <taxon>Vertebrata</taxon>
        <taxon>Euteleostomi</taxon>
        <taxon>Actinopterygii</taxon>
        <taxon>Neopterygii</taxon>
        <taxon>Teleostei</taxon>
        <taxon>Neoteleostei</taxon>
        <taxon>Acanthomorphata</taxon>
        <taxon>Gobiaria</taxon>
        <taxon>Gobiiformes</taxon>
        <taxon>Gobioidei</taxon>
        <taxon>Gobiidae</taxon>
        <taxon>Gobiinae</taxon>
        <taxon>Knipowitschia</taxon>
    </lineage>
</organism>
<sequence>MGCSSGSRQTCGHRNGKNLSGLAGQQDEEEVSGLEEKASTRQTVRDAEENRLVLKGYPLVLGGLCCCFLHWEKGFVF</sequence>
<feature type="compositionally biased region" description="Basic and acidic residues" evidence="1">
    <location>
        <begin position="34"/>
        <end position="45"/>
    </location>
</feature>
<protein>
    <submittedName>
        <fullName evidence="2">Uncharacterized protein</fullName>
    </submittedName>
</protein>
<reference evidence="2 3" key="1">
    <citation type="submission" date="2024-04" db="EMBL/GenBank/DDBJ databases">
        <authorList>
            <person name="Waldvogel A.-M."/>
            <person name="Schoenle A."/>
        </authorList>
    </citation>
    <scope>NUCLEOTIDE SEQUENCE [LARGE SCALE GENOMIC DNA]</scope>
</reference>
<feature type="compositionally biased region" description="Polar residues" evidence="1">
    <location>
        <begin position="1"/>
        <end position="12"/>
    </location>
</feature>
<evidence type="ECO:0000313" key="2">
    <source>
        <dbReference type="EMBL" id="CAL1586311.1"/>
    </source>
</evidence>
<dbReference type="Proteomes" id="UP001497482">
    <property type="component" value="Chromosome 17"/>
</dbReference>
<accession>A0AAV2KB44</accession>
<evidence type="ECO:0000256" key="1">
    <source>
        <dbReference type="SAM" id="MobiDB-lite"/>
    </source>
</evidence>
<feature type="region of interest" description="Disordered" evidence="1">
    <location>
        <begin position="1"/>
        <end position="45"/>
    </location>
</feature>